<dbReference type="HOGENOM" id="CLU_3388588_0_0_0"/>
<evidence type="ECO:0000313" key="2">
    <source>
        <dbReference type="Proteomes" id="UP000004671"/>
    </source>
</evidence>
<name>H1XX56_CALAY</name>
<accession>H1XX56</accession>
<sequence length="32" mass="3414">MALKDVVPLFPKIVLRKTTGKTELEAQAGATS</sequence>
<dbReference type="InParanoid" id="H1XX56"/>
<proteinExistence type="predicted"/>
<protein>
    <submittedName>
        <fullName evidence="1">Uncharacterized protein</fullName>
    </submittedName>
</protein>
<dbReference type="AlphaFoldDB" id="H1XX56"/>
<dbReference type="EMBL" id="CM001402">
    <property type="protein sequence ID" value="EHO40793.1"/>
    <property type="molecule type" value="Genomic_DNA"/>
</dbReference>
<dbReference type="Proteomes" id="UP000004671">
    <property type="component" value="Chromosome"/>
</dbReference>
<dbReference type="PaxDb" id="880073-Calab_1165"/>
<evidence type="ECO:0000313" key="1">
    <source>
        <dbReference type="EMBL" id="EHO40793.1"/>
    </source>
</evidence>
<gene>
    <name evidence="1" type="ORF">Calab_1165</name>
</gene>
<keyword evidence="2" id="KW-1185">Reference proteome</keyword>
<reference evidence="1 2" key="1">
    <citation type="submission" date="2011-09" db="EMBL/GenBank/DDBJ databases">
        <title>The permanent draft genome of Caldithrix abyssi DSM 13497.</title>
        <authorList>
            <consortium name="US DOE Joint Genome Institute (JGI-PGF)"/>
            <person name="Lucas S."/>
            <person name="Han J."/>
            <person name="Lapidus A."/>
            <person name="Bruce D."/>
            <person name="Goodwin L."/>
            <person name="Pitluck S."/>
            <person name="Peters L."/>
            <person name="Kyrpides N."/>
            <person name="Mavromatis K."/>
            <person name="Ivanova N."/>
            <person name="Mikhailova N."/>
            <person name="Chertkov O."/>
            <person name="Detter J.C."/>
            <person name="Tapia R."/>
            <person name="Han C."/>
            <person name="Land M."/>
            <person name="Hauser L."/>
            <person name="Markowitz V."/>
            <person name="Cheng J.-F."/>
            <person name="Hugenholtz P."/>
            <person name="Woyke T."/>
            <person name="Wu D."/>
            <person name="Spring S."/>
            <person name="Brambilla E."/>
            <person name="Klenk H.-P."/>
            <person name="Eisen J.A."/>
        </authorList>
    </citation>
    <scope>NUCLEOTIDE SEQUENCE [LARGE SCALE GENOMIC DNA]</scope>
    <source>
        <strain evidence="1 2">DSM 13497</strain>
    </source>
</reference>
<organism evidence="1 2">
    <name type="scientific">Caldithrix abyssi DSM 13497</name>
    <dbReference type="NCBI Taxonomy" id="880073"/>
    <lineage>
        <taxon>Bacteria</taxon>
        <taxon>Pseudomonadati</taxon>
        <taxon>Calditrichota</taxon>
        <taxon>Calditrichia</taxon>
        <taxon>Calditrichales</taxon>
        <taxon>Calditrichaceae</taxon>
        <taxon>Caldithrix</taxon>
    </lineage>
</organism>